<organism evidence="1 2">
    <name type="scientific">Bifidobacterium leontopitheci</name>
    <dbReference type="NCBI Taxonomy" id="2650774"/>
    <lineage>
        <taxon>Bacteria</taxon>
        <taxon>Bacillati</taxon>
        <taxon>Actinomycetota</taxon>
        <taxon>Actinomycetes</taxon>
        <taxon>Bifidobacteriales</taxon>
        <taxon>Bifidobacteriaceae</taxon>
        <taxon>Bifidobacterium</taxon>
    </lineage>
</organism>
<name>A0A6I1GDM0_9BIFI</name>
<dbReference type="AlphaFoldDB" id="A0A6I1GDM0"/>
<dbReference type="EMBL" id="WBVT01000033">
    <property type="protein sequence ID" value="KAB7789750.1"/>
    <property type="molecule type" value="Genomic_DNA"/>
</dbReference>
<gene>
    <name evidence="1" type="ORF">F7D09_1748</name>
</gene>
<evidence type="ECO:0000313" key="1">
    <source>
        <dbReference type="EMBL" id="KAB7789750.1"/>
    </source>
</evidence>
<reference evidence="1 2" key="1">
    <citation type="submission" date="2019-09" db="EMBL/GenBank/DDBJ databases">
        <title>Characterization of the phylogenetic diversity of two novel species belonging to the genus Bifidobacterium: Bifidobacterium cebidarum sp. nov. and Bifidobacterium leontopitheci sp. nov.</title>
        <authorList>
            <person name="Lugli G.A."/>
            <person name="Duranti S."/>
            <person name="Milani C."/>
            <person name="Turroni F."/>
            <person name="Ventura M."/>
        </authorList>
    </citation>
    <scope>NUCLEOTIDE SEQUENCE [LARGE SCALE GENOMIC DNA]</scope>
    <source>
        <strain evidence="1 2">LMG 31471</strain>
    </source>
</reference>
<dbReference type="CDD" id="cd09854">
    <property type="entry name" value="PIN_VapC-like"/>
    <property type="match status" value="1"/>
</dbReference>
<comment type="caution">
    <text evidence="1">The sequence shown here is derived from an EMBL/GenBank/DDBJ whole genome shotgun (WGS) entry which is preliminary data.</text>
</comment>
<proteinExistence type="predicted"/>
<dbReference type="RefSeq" id="WP_152235120.1">
    <property type="nucleotide sequence ID" value="NZ_JBHSKZ010000025.1"/>
</dbReference>
<evidence type="ECO:0000313" key="2">
    <source>
        <dbReference type="Proteomes" id="UP000441772"/>
    </source>
</evidence>
<protein>
    <submittedName>
        <fullName evidence="1">PIN domain-containing protein</fullName>
    </submittedName>
</protein>
<accession>A0A6I1GDM0</accession>
<sequence length="201" mass="22630">MFDLLSSEDVFAEVVYHYRRNNPQRSGDNVKGVVDQMRELVTVVSHYDCERAQSDYLGSDPNDLHLHAAAKDNRCDILLTNDCELYGSLAPEQLDELPYSVCTADDFFCDVAESSATLLDQAVTCELRYWSTKCPDGDYNFAKQLSEAGCPRFAYLVRRALMRKSGLSPCDVAHQLPLGEEYSQSMRENDIEALASISDDF</sequence>
<dbReference type="Proteomes" id="UP000441772">
    <property type="component" value="Unassembled WGS sequence"/>
</dbReference>
<keyword evidence="2" id="KW-1185">Reference proteome</keyword>